<dbReference type="FunFam" id="3.10.20.90:FF:000095">
    <property type="entry name" value="Ubiquilin 4"/>
    <property type="match status" value="1"/>
</dbReference>
<dbReference type="PROSITE" id="PS50053">
    <property type="entry name" value="UBIQUITIN_2"/>
    <property type="match status" value="1"/>
</dbReference>
<feature type="domain" description="Ubiquitin-like" evidence="2">
    <location>
        <begin position="11"/>
        <end position="85"/>
    </location>
</feature>
<dbReference type="InterPro" id="IPR000626">
    <property type="entry name" value="Ubiquitin-like_dom"/>
</dbReference>
<dbReference type="GO" id="GO:0006511">
    <property type="term" value="P:ubiquitin-dependent protein catabolic process"/>
    <property type="evidence" value="ECO:0007669"/>
    <property type="project" value="TreeGrafter"/>
</dbReference>
<dbReference type="GO" id="GO:0031593">
    <property type="term" value="F:polyubiquitin modification-dependent protein binding"/>
    <property type="evidence" value="ECO:0007669"/>
    <property type="project" value="TreeGrafter"/>
</dbReference>
<evidence type="ECO:0000256" key="1">
    <source>
        <dbReference type="SAM" id="MobiDB-lite"/>
    </source>
</evidence>
<comment type="caution">
    <text evidence="3">The sequence shown here is derived from an EMBL/GenBank/DDBJ whole genome shotgun (WGS) entry which is preliminary data.</text>
</comment>
<dbReference type="InterPro" id="IPR029071">
    <property type="entry name" value="Ubiquitin-like_domsf"/>
</dbReference>
<name>A0A8J4YG18_CHIOP</name>
<dbReference type="Pfam" id="PF00240">
    <property type="entry name" value="ubiquitin"/>
    <property type="match status" value="1"/>
</dbReference>
<dbReference type="PANTHER" id="PTHR10677">
    <property type="entry name" value="UBIQUILIN"/>
    <property type="match status" value="1"/>
</dbReference>
<dbReference type="SMART" id="SM00213">
    <property type="entry name" value="UBQ"/>
    <property type="match status" value="1"/>
</dbReference>
<dbReference type="OrthoDB" id="9450922at2759"/>
<evidence type="ECO:0000313" key="4">
    <source>
        <dbReference type="Proteomes" id="UP000770661"/>
    </source>
</evidence>
<feature type="region of interest" description="Disordered" evidence="1">
    <location>
        <begin position="81"/>
        <end position="127"/>
    </location>
</feature>
<dbReference type="Gene3D" id="3.10.20.90">
    <property type="entry name" value="Phosphatidylinositol 3-kinase Catalytic Subunit, Chain A, domain 1"/>
    <property type="match status" value="1"/>
</dbReference>
<feature type="compositionally biased region" description="Low complexity" evidence="1">
    <location>
        <begin position="90"/>
        <end position="117"/>
    </location>
</feature>
<dbReference type="PANTHER" id="PTHR10677:SF3">
    <property type="entry name" value="FI07626P-RELATED"/>
    <property type="match status" value="1"/>
</dbReference>
<dbReference type="CDD" id="cd01808">
    <property type="entry name" value="Ubl_PLICs"/>
    <property type="match status" value="1"/>
</dbReference>
<dbReference type="AlphaFoldDB" id="A0A8J4YG18"/>
<keyword evidence="4" id="KW-1185">Reference proteome</keyword>
<proteinExistence type="predicted"/>
<dbReference type="Proteomes" id="UP000770661">
    <property type="component" value="Unassembled WGS sequence"/>
</dbReference>
<reference evidence="3" key="1">
    <citation type="submission" date="2020-07" db="EMBL/GenBank/DDBJ databases">
        <title>The High-quality genome of the commercially important snow crab, Chionoecetes opilio.</title>
        <authorList>
            <person name="Jeong J.-H."/>
            <person name="Ryu S."/>
        </authorList>
    </citation>
    <scope>NUCLEOTIDE SEQUENCE</scope>
    <source>
        <strain evidence="3">MADBK_172401_WGS</strain>
        <tissue evidence="3">Digestive gland</tissue>
    </source>
</reference>
<protein>
    <submittedName>
        <fullName evidence="3">Ubiquilin-1</fullName>
    </submittedName>
</protein>
<dbReference type="SUPFAM" id="SSF54236">
    <property type="entry name" value="Ubiquitin-like"/>
    <property type="match status" value="1"/>
</dbReference>
<sequence length="182" mass="19389">MAEGREEVTSISLTVKTAKDKQQLEIAGDATVRELREMVSKKFSTSEDQVCLIFAGKILKDDEKLNQHNIRDGFTVHLVIKSPSGSSSQPNNRAASTTPAPTPTSPTTTTSGTQATPNPNPNPNPFAGMPGMGALGMGGLGGLGSMGVGNPNFSEMQQHMQREILNNPEMMRQIMDNPSCSS</sequence>
<evidence type="ECO:0000259" key="2">
    <source>
        <dbReference type="PROSITE" id="PS50053"/>
    </source>
</evidence>
<organism evidence="3 4">
    <name type="scientific">Chionoecetes opilio</name>
    <name type="common">Atlantic snow crab</name>
    <name type="synonym">Cancer opilio</name>
    <dbReference type="NCBI Taxonomy" id="41210"/>
    <lineage>
        <taxon>Eukaryota</taxon>
        <taxon>Metazoa</taxon>
        <taxon>Ecdysozoa</taxon>
        <taxon>Arthropoda</taxon>
        <taxon>Crustacea</taxon>
        <taxon>Multicrustacea</taxon>
        <taxon>Malacostraca</taxon>
        <taxon>Eumalacostraca</taxon>
        <taxon>Eucarida</taxon>
        <taxon>Decapoda</taxon>
        <taxon>Pleocyemata</taxon>
        <taxon>Brachyura</taxon>
        <taxon>Eubrachyura</taxon>
        <taxon>Majoidea</taxon>
        <taxon>Majidae</taxon>
        <taxon>Chionoecetes</taxon>
    </lineage>
</organism>
<dbReference type="InterPro" id="IPR015496">
    <property type="entry name" value="Ubiquilin"/>
</dbReference>
<gene>
    <name evidence="3" type="primary">Ubqln1_0</name>
    <name evidence="3" type="ORF">GWK47_005960</name>
</gene>
<dbReference type="EMBL" id="JACEEZ010009403">
    <property type="protein sequence ID" value="KAG0722546.1"/>
    <property type="molecule type" value="Genomic_DNA"/>
</dbReference>
<accession>A0A8J4YG18</accession>
<evidence type="ECO:0000313" key="3">
    <source>
        <dbReference type="EMBL" id="KAG0722546.1"/>
    </source>
</evidence>
<dbReference type="GO" id="GO:0005829">
    <property type="term" value="C:cytosol"/>
    <property type="evidence" value="ECO:0007669"/>
    <property type="project" value="TreeGrafter"/>
</dbReference>